<dbReference type="InterPro" id="IPR012939">
    <property type="entry name" value="Glyco_hydro_92"/>
</dbReference>
<dbReference type="PANTHER" id="PTHR12143">
    <property type="entry name" value="PEPTIDE N-GLYCANASE PNGASE -RELATED"/>
    <property type="match status" value="1"/>
</dbReference>
<feature type="domain" description="Rhamnogalacturonan lyase" evidence="5">
    <location>
        <begin position="16"/>
        <end position="187"/>
    </location>
</feature>
<dbReference type="InterPro" id="IPR050883">
    <property type="entry name" value="PNGase"/>
</dbReference>
<dbReference type="InterPro" id="IPR014718">
    <property type="entry name" value="GH-type_carb-bd"/>
</dbReference>
<evidence type="ECO:0000259" key="5">
    <source>
        <dbReference type="Pfam" id="PF14683"/>
    </source>
</evidence>
<evidence type="ECO:0000313" key="7">
    <source>
        <dbReference type="EMBL" id="GHE31664.1"/>
    </source>
</evidence>
<dbReference type="InterPro" id="IPR041371">
    <property type="entry name" value="GH92_N"/>
</dbReference>
<comment type="cofactor">
    <cofactor evidence="1">
        <name>Ca(2+)</name>
        <dbReference type="ChEBI" id="CHEBI:29108"/>
    </cofactor>
</comment>
<keyword evidence="3" id="KW-0106">Calcium</keyword>
<evidence type="ECO:0000259" key="6">
    <source>
        <dbReference type="Pfam" id="PF17678"/>
    </source>
</evidence>
<dbReference type="Gene3D" id="1.20.1610.10">
    <property type="entry name" value="alpha-1,2-mannosidases domains"/>
    <property type="match status" value="1"/>
</dbReference>
<dbReference type="InterPro" id="IPR008928">
    <property type="entry name" value="6-hairpin_glycosidase_sf"/>
</dbReference>
<organism evidence="7 8">
    <name type="scientific">Sphingobacterium griseoflavum</name>
    <dbReference type="NCBI Taxonomy" id="1474952"/>
    <lineage>
        <taxon>Bacteria</taxon>
        <taxon>Pseudomonadati</taxon>
        <taxon>Bacteroidota</taxon>
        <taxon>Sphingobacteriia</taxon>
        <taxon>Sphingobacteriales</taxon>
        <taxon>Sphingobacteriaceae</taxon>
        <taxon>Sphingobacterium</taxon>
    </lineage>
</organism>
<sequence>MWLLSLMISATVQGQTIWSIGQLDGKSDEFALAPNGYMRFLEEDFGWEDRFYLIGKSSPEKDWPYVLPGPADSWGGTGPTSGLRSHQLHILFEPIFPLAGDAYTFITDVLAFNGKNPPLLKVTVNGADFKFRLPKTNDDSGLNVATSDQQGATYRVPIPAHLLRRGGNVIQLTILEGSWLVFDDVRLEGAGATRPLPSNEVFLRGVQAADYTLYEGKTRVQPLLVDLEHLSGTPKVSVRIDGKHVLGRQLDTGRYILEVPMPLSKTETKRHWQLYVGRSLLWEGEVTTADKPLRSSSGYVDTRVGTAHSRWMIAPGPWMPFSMVKLSPDNQDAGWMAGYDPTIESIGTFSHIHEWTMAGLGMMPASGEMKYTVGSQYDPNSGYRSEIDKSTEEAPIGYYKVMLKKYGIEAELTSTTRCGFQRYTYPKGVDGRVMIDLSIPAEYPYHIRQFKIRKVGPRRLEGYSVQQTKDAWAGGVDQDYTLHFVIEFDQDIKHFAGWIDGHEQLGETVAGSAVGSAGAYVVFDTQRHPVVQARSGISLVSIDGAAANLVTEIAQPFGWNFEAVRLAHVASWDALMSRLQVSSDDSREKGRFYNNMYRALCSRNTWSDVDGAWIDASEQRQQLANPQDVALGCDAFWNTFWNLNQFWNLVTPEWSSRWVKSQLAMYDAHGYLAKGPAGMEYIPVMVAEHEIPLIVGAYQMGIRDFDAQKAFDAVYRMQTTPAVNVGKGRAGNEDLVAYLTHQYVPYDKGRFSNSLEYAYDDWTVAQFAKALGKEQEYGMFQQRGGWWKNVIDTVSGFARMRKSDGSWLPDFDAFKSGANKHYVEGNAWQLTFFVPQDIAGLAAVIGKQRFSDRLEWGFQESYTWRFNAPNDAYWDYPVIQGNQQSMHFSFLFNHIGKPWLTQRWSRAIIDRYYGFDVANAYLGDEDQGQMSAWFIMAALGLFQTDGGCRVDPQYEIGSPIFEQVTIDLGNQYGRGKSFVIEAKNASRANKYVQAAKLNGKRLNHFFFPASALLQGGKLELEMGNQPNRKWGLAGYIK</sequence>
<evidence type="ECO:0000256" key="3">
    <source>
        <dbReference type="ARBA" id="ARBA00022837"/>
    </source>
</evidence>
<dbReference type="SUPFAM" id="SSF49785">
    <property type="entry name" value="Galactose-binding domain-like"/>
    <property type="match status" value="1"/>
</dbReference>
<dbReference type="PANTHER" id="PTHR12143:SF39">
    <property type="entry name" value="SECRETED PROTEIN"/>
    <property type="match status" value="1"/>
</dbReference>
<dbReference type="NCBIfam" id="TIGR01180">
    <property type="entry name" value="aman2_put"/>
    <property type="match status" value="1"/>
</dbReference>
<evidence type="ECO:0000256" key="2">
    <source>
        <dbReference type="ARBA" id="ARBA00011245"/>
    </source>
</evidence>
<dbReference type="InterPro" id="IPR029411">
    <property type="entry name" value="RG-lyase_III"/>
</dbReference>
<evidence type="ECO:0000313" key="8">
    <source>
        <dbReference type="Proteomes" id="UP000620550"/>
    </source>
</evidence>
<proteinExistence type="predicted"/>
<dbReference type="Gene3D" id="1.20.1050.60">
    <property type="entry name" value="alpha-1,2-mannosidase"/>
    <property type="match status" value="1"/>
</dbReference>
<name>A0ABQ3HW25_9SPHI</name>
<protein>
    <recommendedName>
        <fullName evidence="9">Alpha-1,2-mannosidase</fullName>
    </recommendedName>
</protein>
<evidence type="ECO:0000256" key="1">
    <source>
        <dbReference type="ARBA" id="ARBA00001913"/>
    </source>
</evidence>
<accession>A0ABQ3HW25</accession>
<dbReference type="Gene3D" id="2.60.120.260">
    <property type="entry name" value="Galactose-binding domain-like"/>
    <property type="match status" value="1"/>
</dbReference>
<dbReference type="Pfam" id="PF07971">
    <property type="entry name" value="Glyco_hydro_92"/>
    <property type="match status" value="1"/>
</dbReference>
<comment type="caution">
    <text evidence="7">The sequence shown here is derived from an EMBL/GenBank/DDBJ whole genome shotgun (WGS) entry which is preliminary data.</text>
</comment>
<dbReference type="InterPro" id="IPR008979">
    <property type="entry name" value="Galactose-bd-like_sf"/>
</dbReference>
<dbReference type="SUPFAM" id="SSF48208">
    <property type="entry name" value="Six-hairpin glycosidases"/>
    <property type="match status" value="1"/>
</dbReference>
<dbReference type="Pfam" id="PF14683">
    <property type="entry name" value="CBM-like"/>
    <property type="match status" value="1"/>
</dbReference>
<dbReference type="Pfam" id="PF17678">
    <property type="entry name" value="Glyco_hydro_92N"/>
    <property type="match status" value="1"/>
</dbReference>
<comment type="subunit">
    <text evidence="2">Monomer.</text>
</comment>
<dbReference type="Gene3D" id="3.30.2080.10">
    <property type="entry name" value="GH92 mannosidase domain"/>
    <property type="match status" value="1"/>
</dbReference>
<dbReference type="EMBL" id="BNAF01000004">
    <property type="protein sequence ID" value="GHE31664.1"/>
    <property type="molecule type" value="Genomic_DNA"/>
</dbReference>
<dbReference type="InterPro" id="IPR005887">
    <property type="entry name" value="GH92_a_mannosidase_put"/>
</dbReference>
<feature type="domain" description="Glycosyl hydrolase family 92" evidence="4">
    <location>
        <begin position="545"/>
        <end position="1024"/>
    </location>
</feature>
<evidence type="ECO:0000259" key="4">
    <source>
        <dbReference type="Pfam" id="PF07971"/>
    </source>
</evidence>
<gene>
    <name evidence="7" type="ORF">GCM10017764_13500</name>
</gene>
<reference evidence="8" key="1">
    <citation type="journal article" date="2019" name="Int. J. Syst. Evol. Microbiol.">
        <title>The Global Catalogue of Microorganisms (GCM) 10K type strain sequencing project: providing services to taxonomists for standard genome sequencing and annotation.</title>
        <authorList>
            <consortium name="The Broad Institute Genomics Platform"/>
            <consortium name="The Broad Institute Genome Sequencing Center for Infectious Disease"/>
            <person name="Wu L."/>
            <person name="Ma J."/>
        </authorList>
    </citation>
    <scope>NUCLEOTIDE SEQUENCE [LARGE SCALE GENOMIC DNA]</scope>
    <source>
        <strain evidence="8">CGMCC 1.12966</strain>
    </source>
</reference>
<dbReference type="Proteomes" id="UP000620550">
    <property type="component" value="Unassembled WGS sequence"/>
</dbReference>
<feature type="domain" description="Glycosyl hydrolase family 92 N-terminal" evidence="6">
    <location>
        <begin position="299"/>
        <end position="538"/>
    </location>
</feature>
<dbReference type="Gene3D" id="2.70.98.10">
    <property type="match status" value="1"/>
</dbReference>
<keyword evidence="8" id="KW-1185">Reference proteome</keyword>
<evidence type="ECO:0008006" key="9">
    <source>
        <dbReference type="Google" id="ProtNLM"/>
    </source>
</evidence>